<organism evidence="1 2">
    <name type="scientific">Podila verticillata NRRL 6337</name>
    <dbReference type="NCBI Taxonomy" id="1069443"/>
    <lineage>
        <taxon>Eukaryota</taxon>
        <taxon>Fungi</taxon>
        <taxon>Fungi incertae sedis</taxon>
        <taxon>Mucoromycota</taxon>
        <taxon>Mortierellomycotina</taxon>
        <taxon>Mortierellomycetes</taxon>
        <taxon>Mortierellales</taxon>
        <taxon>Mortierellaceae</taxon>
        <taxon>Podila</taxon>
    </lineage>
</organism>
<dbReference type="Gene3D" id="3.80.10.10">
    <property type="entry name" value="Ribonuclease Inhibitor"/>
    <property type="match status" value="1"/>
</dbReference>
<dbReference type="Proteomes" id="UP000243308">
    <property type="component" value="Unassembled WGS sequence"/>
</dbReference>
<dbReference type="EMBL" id="KN042434">
    <property type="protein sequence ID" value="KFH62031.1"/>
    <property type="molecule type" value="Genomic_DNA"/>
</dbReference>
<reference evidence="1 2" key="1">
    <citation type="submission" date="2011-02" db="EMBL/GenBank/DDBJ databases">
        <title>The Genome Sequence of Mortierella verticillata NRRL 6337.</title>
        <authorList>
            <consortium name="The Broad Institute Genome Sequencing Platform"/>
            <person name="Russ C."/>
            <person name="Cuomo C."/>
            <person name="Burger G."/>
            <person name="Gray M.W."/>
            <person name="Holland P.W.H."/>
            <person name="King N."/>
            <person name="Lang F.B.F."/>
            <person name="Roger A.J."/>
            <person name="Ruiz-Trillo I."/>
            <person name="Young S.K."/>
            <person name="Zeng Q."/>
            <person name="Gargeya S."/>
            <person name="Alvarado L."/>
            <person name="Berlin A."/>
            <person name="Chapman S.B."/>
            <person name="Chen Z."/>
            <person name="Freedman E."/>
            <person name="Gellesch M."/>
            <person name="Goldberg J."/>
            <person name="Griggs A."/>
            <person name="Gujja S."/>
            <person name="Heilman E."/>
            <person name="Heiman D."/>
            <person name="Howarth C."/>
            <person name="Mehta T."/>
            <person name="Neiman D."/>
            <person name="Pearson M."/>
            <person name="Roberts A."/>
            <person name="Saif S."/>
            <person name="Shea T."/>
            <person name="Shenoy N."/>
            <person name="Sisk P."/>
            <person name="Stolte C."/>
            <person name="Sykes S."/>
            <person name="White J."/>
            <person name="Yandava C."/>
            <person name="Haas B."/>
            <person name="Nusbaum C."/>
            <person name="Birren B."/>
        </authorList>
    </citation>
    <scope>NUCLEOTIDE SEQUENCE [LARGE SCALE GENOMIC DNA]</scope>
    <source>
        <strain evidence="1 2">NRRL 6337</strain>
    </source>
</reference>
<evidence type="ECO:0008006" key="3">
    <source>
        <dbReference type="Google" id="ProtNLM"/>
    </source>
</evidence>
<name>A0A086TJA4_9FUNG</name>
<sequence length="472" mass="55308">MAIQRHPLETPEIIQAVGLHIPLWEDNSYDHENIFDFHPKDLLACCSVSKLWRAVLLPVLWSIYGLDSEGMWSVPHKVIYKYCHYFQHVFGDFREEDSDLGRGSYMHFPRSLDLSSNSDLCRVPWIRHLSLERWSVVDEFEFCHYFATHFHYLESITLTQLHNFDQFPSSAEVYMPKSAEAAELLETWSPKSDQPFFPVVPSVTHVKINFQLNRESRESQRLLEVYKCFPNVKKVHLHGSWMTSLRANRTQDFACFCPKVRWLRIQIHESELQFADYKPRDKDVAHLVRSLGGGHLQAFYCNVMKLGKALMESIVAQYKTPEVFEYHQDYSSSETSDNDYINDDGTTINMRSTCGNLNRILAACSRLRHFSLTYWSGDRIEEGDEHPLFVRPWGCMETLQELHLHTLISARVAHCVEERRSCYDDRYIWRRKPQEGAEAGLMESHVLNMAMLMPKLRRLTVDSIEYVLLDKE</sequence>
<evidence type="ECO:0000313" key="2">
    <source>
        <dbReference type="Proteomes" id="UP000243308"/>
    </source>
</evidence>
<dbReference type="InterPro" id="IPR032675">
    <property type="entry name" value="LRR_dom_sf"/>
</dbReference>
<dbReference type="AlphaFoldDB" id="A0A086TJA4"/>
<keyword evidence="2" id="KW-1185">Reference proteome</keyword>
<gene>
    <name evidence="1" type="ORF">MVEG_12185</name>
</gene>
<protein>
    <recommendedName>
        <fullName evidence="3">F-box domain-containing protein</fullName>
    </recommendedName>
</protein>
<accession>A0A086TJA4</accession>
<dbReference type="OrthoDB" id="2329874at2759"/>
<evidence type="ECO:0000313" key="1">
    <source>
        <dbReference type="EMBL" id="KFH62031.1"/>
    </source>
</evidence>
<proteinExistence type="predicted"/>